<dbReference type="Gene3D" id="3.40.50.1000">
    <property type="entry name" value="HAD superfamily/HAD-like"/>
    <property type="match status" value="1"/>
</dbReference>
<dbReference type="InterPro" id="IPR050155">
    <property type="entry name" value="HAD-like_hydrolase_sf"/>
</dbReference>
<comment type="pathway">
    <text evidence="3 10">Organic acid metabolism; glycolate biosynthesis; glycolate from 2-phosphoglycolate: step 1/1.</text>
</comment>
<evidence type="ECO:0000256" key="4">
    <source>
        <dbReference type="ARBA" id="ARBA00006171"/>
    </source>
</evidence>
<dbReference type="SFLD" id="SFLDS00003">
    <property type="entry name" value="Haloacid_Dehalogenase"/>
    <property type="match status" value="1"/>
</dbReference>
<dbReference type="NCBIfam" id="TIGR01449">
    <property type="entry name" value="PGP_bact"/>
    <property type="match status" value="1"/>
</dbReference>
<dbReference type="GO" id="GO:0046295">
    <property type="term" value="P:glycolate biosynthetic process"/>
    <property type="evidence" value="ECO:0007669"/>
    <property type="project" value="UniProtKB-UniRule"/>
</dbReference>
<comment type="caution">
    <text evidence="11">The sequence shown here is derived from an EMBL/GenBank/DDBJ whole genome shotgun (WGS) entry which is preliminary data.</text>
</comment>
<feature type="binding site" evidence="10">
    <location>
        <position position="18"/>
    </location>
    <ligand>
        <name>Mg(2+)</name>
        <dbReference type="ChEBI" id="CHEBI:18420"/>
    </ligand>
</feature>
<evidence type="ECO:0000256" key="1">
    <source>
        <dbReference type="ARBA" id="ARBA00000830"/>
    </source>
</evidence>
<feature type="binding site" evidence="10">
    <location>
        <position position="20"/>
    </location>
    <ligand>
        <name>Mg(2+)</name>
        <dbReference type="ChEBI" id="CHEBI:18420"/>
    </ligand>
</feature>
<proteinExistence type="inferred from homology"/>
<dbReference type="FunCoup" id="A0A3M0CHU9">
    <property type="interactions" value="456"/>
</dbReference>
<dbReference type="InterPro" id="IPR023214">
    <property type="entry name" value="HAD_sf"/>
</dbReference>
<dbReference type="EMBL" id="REFR01000010">
    <property type="protein sequence ID" value="RMB08902.1"/>
    <property type="molecule type" value="Genomic_DNA"/>
</dbReference>
<feature type="binding site" evidence="10">
    <location>
        <position position="180"/>
    </location>
    <ligand>
        <name>Mg(2+)</name>
        <dbReference type="ChEBI" id="CHEBI:18420"/>
    </ligand>
</feature>
<dbReference type="InParanoid" id="A0A3M0CHU9"/>
<dbReference type="RefSeq" id="WP_121938223.1">
    <property type="nucleotide sequence ID" value="NZ_REFR01000010.1"/>
</dbReference>
<dbReference type="GO" id="GO:0046872">
    <property type="term" value="F:metal ion binding"/>
    <property type="evidence" value="ECO:0007669"/>
    <property type="project" value="UniProtKB-KW"/>
</dbReference>
<dbReference type="InterPro" id="IPR036412">
    <property type="entry name" value="HAD-like_sf"/>
</dbReference>
<evidence type="ECO:0000313" key="12">
    <source>
        <dbReference type="Proteomes" id="UP000271227"/>
    </source>
</evidence>
<dbReference type="PANTHER" id="PTHR43434:SF1">
    <property type="entry name" value="PHOSPHOGLYCOLATE PHOSPHATASE"/>
    <property type="match status" value="1"/>
</dbReference>
<dbReference type="InterPro" id="IPR041492">
    <property type="entry name" value="HAD_2"/>
</dbReference>
<evidence type="ECO:0000313" key="11">
    <source>
        <dbReference type="EMBL" id="RMB08902.1"/>
    </source>
</evidence>
<evidence type="ECO:0000256" key="3">
    <source>
        <dbReference type="ARBA" id="ARBA00004818"/>
    </source>
</evidence>
<evidence type="ECO:0000256" key="6">
    <source>
        <dbReference type="ARBA" id="ARBA00022723"/>
    </source>
</evidence>
<comment type="catalytic activity">
    <reaction evidence="1 10">
        <text>2-phosphoglycolate + H2O = glycolate + phosphate</text>
        <dbReference type="Rhea" id="RHEA:14369"/>
        <dbReference type="ChEBI" id="CHEBI:15377"/>
        <dbReference type="ChEBI" id="CHEBI:29805"/>
        <dbReference type="ChEBI" id="CHEBI:43474"/>
        <dbReference type="ChEBI" id="CHEBI:58033"/>
        <dbReference type="EC" id="3.1.3.18"/>
    </reaction>
</comment>
<comment type="cofactor">
    <cofactor evidence="2 10">
        <name>Mg(2+)</name>
        <dbReference type="ChEBI" id="CHEBI:18420"/>
    </cofactor>
</comment>
<dbReference type="Pfam" id="PF13419">
    <property type="entry name" value="HAD_2"/>
    <property type="match status" value="1"/>
</dbReference>
<reference evidence="11 12" key="1">
    <citation type="submission" date="2018-10" db="EMBL/GenBank/DDBJ databases">
        <title>Genomic Encyclopedia of Archaeal and Bacterial Type Strains, Phase II (KMG-II): from individual species to whole genera.</title>
        <authorList>
            <person name="Goeker M."/>
        </authorList>
    </citation>
    <scope>NUCLEOTIDE SEQUENCE [LARGE SCALE GENOMIC DNA]</scope>
    <source>
        <strain evidence="11 12">DSM 25217</strain>
    </source>
</reference>
<name>A0A3M0CHU9_9PROT</name>
<evidence type="ECO:0000256" key="7">
    <source>
        <dbReference type="ARBA" id="ARBA00022801"/>
    </source>
</evidence>
<dbReference type="Gene3D" id="1.10.150.240">
    <property type="entry name" value="Putative phosphatase, domain 2"/>
    <property type="match status" value="1"/>
</dbReference>
<keyword evidence="7 10" id="KW-0378">Hydrolase</keyword>
<dbReference type="SFLD" id="SFLDG01129">
    <property type="entry name" value="C1.5:_HAD__Beta-PGM__Phosphata"/>
    <property type="match status" value="1"/>
</dbReference>
<comment type="function">
    <text evidence="10">Specifically catalyzes the dephosphorylation of 2-phosphoglycolate. Is involved in the dissimilation of the intracellular 2-phosphoglycolate formed during the DNA repair of 3'-phosphoglycolate ends, a major class of DNA lesions induced by oxidative stress.</text>
</comment>
<dbReference type="NCBIfam" id="TIGR01549">
    <property type="entry name" value="HAD-SF-IA-v1"/>
    <property type="match status" value="1"/>
</dbReference>
<evidence type="ECO:0000256" key="8">
    <source>
        <dbReference type="ARBA" id="ARBA00022842"/>
    </source>
</evidence>
<dbReference type="AlphaFoldDB" id="A0A3M0CHU9"/>
<dbReference type="EC" id="3.1.3.18" evidence="5 10"/>
<keyword evidence="9 10" id="KW-0119">Carbohydrate metabolism</keyword>
<sequence>MTALTVQPPFRVGKIIFDLDGTLIDSAPDLHAATNHVLETIGRPHITLGQVRHMVGQGARRLIEKGLTATGGRQNHSIDDLLPVFLEYYGNNLTRHGTSLFAGGADLLDTLSATGFGLGLCTNKPVALTKPLLSALKIDHHFGAVLGGDSLSVRKPDPRHLIETADRLSGSTGAALMVGDSSSDIDAAKAAGWPSIAVTFGYSARPVQELGASHQVDSLREIAGLVLLKTQPV</sequence>
<dbReference type="GO" id="GO:0008967">
    <property type="term" value="F:phosphoglycolate phosphatase activity"/>
    <property type="evidence" value="ECO:0007669"/>
    <property type="project" value="UniProtKB-UniRule"/>
</dbReference>
<dbReference type="HAMAP" id="MF_00495">
    <property type="entry name" value="GPH_hydrolase_bact"/>
    <property type="match status" value="1"/>
</dbReference>
<dbReference type="PANTHER" id="PTHR43434">
    <property type="entry name" value="PHOSPHOGLYCOLATE PHOSPHATASE"/>
    <property type="match status" value="1"/>
</dbReference>
<organism evidence="11 12">
    <name type="scientific">Eilatimonas milleporae</name>
    <dbReference type="NCBI Taxonomy" id="911205"/>
    <lineage>
        <taxon>Bacteria</taxon>
        <taxon>Pseudomonadati</taxon>
        <taxon>Pseudomonadota</taxon>
        <taxon>Alphaproteobacteria</taxon>
        <taxon>Kordiimonadales</taxon>
        <taxon>Kordiimonadaceae</taxon>
        <taxon>Eilatimonas</taxon>
    </lineage>
</organism>
<accession>A0A3M0CHU9</accession>
<keyword evidence="12" id="KW-1185">Reference proteome</keyword>
<dbReference type="InterPro" id="IPR037512">
    <property type="entry name" value="PGPase_prok"/>
</dbReference>
<evidence type="ECO:0000256" key="9">
    <source>
        <dbReference type="ARBA" id="ARBA00023277"/>
    </source>
</evidence>
<comment type="similarity">
    <text evidence="4 10">Belongs to the HAD-like hydrolase superfamily. CbbY/CbbZ/Gph/YieH family.</text>
</comment>
<evidence type="ECO:0000256" key="2">
    <source>
        <dbReference type="ARBA" id="ARBA00001946"/>
    </source>
</evidence>
<evidence type="ECO:0000256" key="5">
    <source>
        <dbReference type="ARBA" id="ARBA00013078"/>
    </source>
</evidence>
<dbReference type="OrthoDB" id="9793014at2"/>
<keyword evidence="6 10" id="KW-0479">Metal-binding</keyword>
<dbReference type="SUPFAM" id="SSF56784">
    <property type="entry name" value="HAD-like"/>
    <property type="match status" value="1"/>
</dbReference>
<dbReference type="GO" id="GO:0005829">
    <property type="term" value="C:cytosol"/>
    <property type="evidence" value="ECO:0007669"/>
    <property type="project" value="TreeGrafter"/>
</dbReference>
<protein>
    <recommendedName>
        <fullName evidence="5 10">Phosphoglycolate phosphatase</fullName>
        <shortName evidence="10">PGP</shortName>
        <shortName evidence="10">PGPase</shortName>
        <ecNumber evidence="5 10">3.1.3.18</ecNumber>
    </recommendedName>
</protein>
<dbReference type="GO" id="GO:0006281">
    <property type="term" value="P:DNA repair"/>
    <property type="evidence" value="ECO:0007669"/>
    <property type="project" value="TreeGrafter"/>
</dbReference>
<feature type="active site" description="Nucleophile" evidence="10">
    <location>
        <position position="18"/>
    </location>
</feature>
<evidence type="ECO:0000256" key="10">
    <source>
        <dbReference type="HAMAP-Rule" id="MF_00495"/>
    </source>
</evidence>
<dbReference type="GO" id="GO:0005975">
    <property type="term" value="P:carbohydrate metabolic process"/>
    <property type="evidence" value="ECO:0007669"/>
    <property type="project" value="InterPro"/>
</dbReference>
<dbReference type="Proteomes" id="UP000271227">
    <property type="component" value="Unassembled WGS sequence"/>
</dbReference>
<dbReference type="InterPro" id="IPR023198">
    <property type="entry name" value="PGP-like_dom2"/>
</dbReference>
<gene>
    <name evidence="11" type="ORF">BXY39_1549</name>
</gene>
<dbReference type="InterPro" id="IPR006439">
    <property type="entry name" value="HAD-SF_hydro_IA"/>
</dbReference>
<dbReference type="UniPathway" id="UPA00865">
    <property type="reaction ID" value="UER00834"/>
</dbReference>
<keyword evidence="8 10" id="KW-0460">Magnesium</keyword>